<dbReference type="FunFam" id="3.80.10.10:FF:000453">
    <property type="entry name" value="Leucine-rich receptor-like protein kinase family protein"/>
    <property type="match status" value="1"/>
</dbReference>
<feature type="domain" description="Disease resistance R13L4/SHOC-2-like LRR" evidence="11">
    <location>
        <begin position="185"/>
        <end position="298"/>
    </location>
</feature>
<dbReference type="GO" id="GO:0016020">
    <property type="term" value="C:membrane"/>
    <property type="evidence" value="ECO:0007669"/>
    <property type="project" value="UniProtKB-SubCell"/>
</dbReference>
<dbReference type="GO" id="GO:0006952">
    <property type="term" value="P:defense response"/>
    <property type="evidence" value="ECO:0007669"/>
    <property type="project" value="UniProtKB-ARBA"/>
</dbReference>
<feature type="region of interest" description="Disordered" evidence="9">
    <location>
        <begin position="944"/>
        <end position="967"/>
    </location>
</feature>
<evidence type="ECO:0000259" key="11">
    <source>
        <dbReference type="Pfam" id="PF23598"/>
    </source>
</evidence>
<feature type="compositionally biased region" description="Basic and acidic residues" evidence="9">
    <location>
        <begin position="945"/>
        <end position="959"/>
    </location>
</feature>
<evidence type="ECO:0000256" key="4">
    <source>
        <dbReference type="ARBA" id="ARBA00022729"/>
    </source>
</evidence>
<evidence type="ECO:0008006" key="14">
    <source>
        <dbReference type="Google" id="ProtNLM"/>
    </source>
</evidence>
<evidence type="ECO:0000256" key="3">
    <source>
        <dbReference type="ARBA" id="ARBA00022692"/>
    </source>
</evidence>
<dbReference type="Gene3D" id="3.80.10.10">
    <property type="entry name" value="Ribonuclease Inhibitor"/>
    <property type="match status" value="6"/>
</dbReference>
<dbReference type="GO" id="GO:0009791">
    <property type="term" value="P:post-embryonic development"/>
    <property type="evidence" value="ECO:0007669"/>
    <property type="project" value="UniProtKB-ARBA"/>
</dbReference>
<keyword evidence="3" id="KW-0812">Transmembrane</keyword>
<organism evidence="12 13">
    <name type="scientific">Kingdonia uniflora</name>
    <dbReference type="NCBI Taxonomy" id="39325"/>
    <lineage>
        <taxon>Eukaryota</taxon>
        <taxon>Viridiplantae</taxon>
        <taxon>Streptophyta</taxon>
        <taxon>Embryophyta</taxon>
        <taxon>Tracheophyta</taxon>
        <taxon>Spermatophyta</taxon>
        <taxon>Magnoliopsida</taxon>
        <taxon>Ranunculales</taxon>
        <taxon>Circaeasteraceae</taxon>
        <taxon>Kingdonia</taxon>
    </lineage>
</organism>
<evidence type="ECO:0000256" key="8">
    <source>
        <dbReference type="ARBA" id="ARBA00023180"/>
    </source>
</evidence>
<evidence type="ECO:0000256" key="6">
    <source>
        <dbReference type="ARBA" id="ARBA00022989"/>
    </source>
</evidence>
<keyword evidence="8" id="KW-0325">Glycoprotein</keyword>
<protein>
    <recommendedName>
        <fullName evidence="14">Leucine-rich repeat-containing N-terminal plant-type domain-containing protein</fullName>
    </recommendedName>
</protein>
<accession>A0A7J7LPZ3</accession>
<dbReference type="GO" id="GO:0051707">
    <property type="term" value="P:response to other organism"/>
    <property type="evidence" value="ECO:0007669"/>
    <property type="project" value="UniProtKB-ARBA"/>
</dbReference>
<gene>
    <name evidence="12" type="ORF">GIB67_006110</name>
</gene>
<feature type="compositionally biased region" description="Basic and acidic residues" evidence="9">
    <location>
        <begin position="30"/>
        <end position="43"/>
    </location>
</feature>
<feature type="region of interest" description="Disordered" evidence="9">
    <location>
        <begin position="19"/>
        <end position="43"/>
    </location>
</feature>
<reference evidence="12 13" key="1">
    <citation type="journal article" date="2020" name="IScience">
        <title>Genome Sequencing of the Endangered Kingdonia uniflora (Circaeasteraceae, Ranunculales) Reveals Potential Mechanisms of Evolutionary Specialization.</title>
        <authorList>
            <person name="Sun Y."/>
            <person name="Deng T."/>
            <person name="Zhang A."/>
            <person name="Moore M.J."/>
            <person name="Landis J.B."/>
            <person name="Lin N."/>
            <person name="Zhang H."/>
            <person name="Zhang X."/>
            <person name="Huang J."/>
            <person name="Zhang X."/>
            <person name="Sun H."/>
            <person name="Wang H."/>
        </authorList>
    </citation>
    <scope>NUCLEOTIDE SEQUENCE [LARGE SCALE GENOMIC DNA]</scope>
    <source>
        <strain evidence="12">TB1705</strain>
        <tissue evidence="12">Leaf</tissue>
    </source>
</reference>
<dbReference type="OrthoDB" id="637646at2759"/>
<dbReference type="PANTHER" id="PTHR48065:SF23">
    <property type="entry name" value="LEUCINE-RICH REPEAT-CONTAINING N-TERMINAL PLANT-TYPE DOMAIN-CONTAINING PROTEIN"/>
    <property type="match status" value="1"/>
</dbReference>
<dbReference type="Pfam" id="PF00560">
    <property type="entry name" value="LRR_1"/>
    <property type="match status" value="5"/>
</dbReference>
<dbReference type="InterPro" id="IPR003591">
    <property type="entry name" value="Leu-rich_rpt_typical-subtyp"/>
</dbReference>
<evidence type="ECO:0000256" key="5">
    <source>
        <dbReference type="ARBA" id="ARBA00022737"/>
    </source>
</evidence>
<dbReference type="SUPFAM" id="SSF52047">
    <property type="entry name" value="RNI-like"/>
    <property type="match status" value="1"/>
</dbReference>
<keyword evidence="4" id="KW-0732">Signal</keyword>
<evidence type="ECO:0000259" key="10">
    <source>
        <dbReference type="Pfam" id="PF08263"/>
    </source>
</evidence>
<keyword evidence="7" id="KW-0472">Membrane</keyword>
<dbReference type="AlphaFoldDB" id="A0A7J7LPZ3"/>
<dbReference type="Pfam" id="PF23598">
    <property type="entry name" value="LRR_14"/>
    <property type="match status" value="1"/>
</dbReference>
<dbReference type="InterPro" id="IPR032675">
    <property type="entry name" value="LRR_dom_sf"/>
</dbReference>
<dbReference type="FunFam" id="3.80.10.10:FF:000383">
    <property type="entry name" value="Leucine-rich repeat receptor protein kinase EMS1"/>
    <property type="match status" value="1"/>
</dbReference>
<dbReference type="SMART" id="SM00365">
    <property type="entry name" value="LRR_SD22"/>
    <property type="match status" value="8"/>
</dbReference>
<comment type="subcellular location">
    <subcellularLocation>
        <location evidence="1">Membrane</location>
        <topology evidence="1">Single-pass membrane protein</topology>
    </subcellularLocation>
</comment>
<dbReference type="SUPFAM" id="SSF52058">
    <property type="entry name" value="L domain-like"/>
    <property type="match status" value="1"/>
</dbReference>
<dbReference type="InterPro" id="IPR055414">
    <property type="entry name" value="LRR_R13L4/SHOC2-like"/>
</dbReference>
<comment type="caution">
    <text evidence="12">The sequence shown here is derived from an EMBL/GenBank/DDBJ whole genome shotgun (WGS) entry which is preliminary data.</text>
</comment>
<feature type="domain" description="Leucine-rich repeat-containing N-terminal plant-type" evidence="10">
    <location>
        <begin position="45"/>
        <end position="90"/>
    </location>
</feature>
<name>A0A7J7LPZ3_9MAGN</name>
<dbReference type="EMBL" id="JACGCM010002114">
    <property type="protein sequence ID" value="KAF6144618.1"/>
    <property type="molecule type" value="Genomic_DNA"/>
</dbReference>
<proteinExistence type="predicted"/>
<evidence type="ECO:0000313" key="12">
    <source>
        <dbReference type="EMBL" id="KAF6144618.1"/>
    </source>
</evidence>
<evidence type="ECO:0000256" key="9">
    <source>
        <dbReference type="SAM" id="MobiDB-lite"/>
    </source>
</evidence>
<dbReference type="InterPro" id="IPR013210">
    <property type="entry name" value="LRR_N_plant-typ"/>
</dbReference>
<dbReference type="FunFam" id="3.80.10.10:FF:000095">
    <property type="entry name" value="LRR receptor-like serine/threonine-protein kinase GSO1"/>
    <property type="match status" value="2"/>
</dbReference>
<keyword evidence="13" id="KW-1185">Reference proteome</keyword>
<evidence type="ECO:0000256" key="7">
    <source>
        <dbReference type="ARBA" id="ARBA00023136"/>
    </source>
</evidence>
<keyword evidence="5" id="KW-0677">Repeat</keyword>
<dbReference type="SMART" id="SM00369">
    <property type="entry name" value="LRR_TYP"/>
    <property type="match status" value="13"/>
</dbReference>
<dbReference type="Pfam" id="PF08263">
    <property type="entry name" value="LRRNT_2"/>
    <property type="match status" value="1"/>
</dbReference>
<dbReference type="Proteomes" id="UP000541444">
    <property type="component" value="Unassembled WGS sequence"/>
</dbReference>
<dbReference type="Pfam" id="PF13855">
    <property type="entry name" value="LRR_8"/>
    <property type="match status" value="3"/>
</dbReference>
<evidence type="ECO:0000313" key="13">
    <source>
        <dbReference type="Proteomes" id="UP000541444"/>
    </source>
</evidence>
<keyword evidence="2" id="KW-0433">Leucine-rich repeat</keyword>
<dbReference type="PANTHER" id="PTHR48065">
    <property type="entry name" value="OS10G0469600 PROTEIN"/>
    <property type="match status" value="1"/>
</dbReference>
<sequence>MKIVNMSDNRYSREEIKILRNRTKKSKPQSGDHDGSPLPDDRDDHRQALLEFKSMFNGSSPPNQFLYFSDSLASWNTSSSCCDWDVVTCSTELPSSPVESLILNGIAASSSTKVLIPLFRIKSLKKLVISDNHMQGELPLKGFANLTRLVYLEMSDNLLNGSIPTELLQLRNLQHLDLDMNSLDGTLSSEVGSLVSLRYLGLGGNRFSGEIPMDIGNLTRLQELYLYTNQFSGRIPKSIGNLRELQILNLPYNSLSSDIPSEIGNLINLTDLNLAGNKLTGIIPSEVGLMKNLMGLNLQNNSLSSEIPIEIGNLYNLSDLYLNDNKLTGVIPTSIGNLVNLLRFTLYNNKLTGEIPKSTERLVNLRSFDVTNNFISGEFPLGLFEIEVLWDLFLGGNKFNWTNSAGMKPKASLRWLSLKSCGIVGSIPNWLANQTNLEVLDLSGNELEGMIPSWFSELCIAKVLLSDNRLRGSLPPRLFQSKCLELLDITNNSFIGELPDIISDESNIRYLFLRHNNFSGSLPKSMSRLQRLEVLDLSMNNFSGYQAPEMVGLWYVDLSSNKFSGDVGMSFGSSVDTLRLSKNNFSGPLPSNLINMTNLRYLELHSNKITGELPDFLSQITTLEILILRDNLLTGTNLHVLANLTKLRILDLSGNELMGNIPSAFGNFSGMVETSDSITDGSGEIGDASLRATVTTSGITLTWKSSTQTLPSKTLNIYSVLDLSRNHFSGKIPPSLGSLKGLKSLNFSRNKFSGEIPLSFGGLKGLESLDLSHNNLSGAIPKTLENLKELTKLDISNNELIGQIPVGGQMGTLNDADSYANNSGLCGIQIQVSCEESTEGGNEEIKEDDPWVSSVQSWCLLSDTGMGPTNANQRQQNPLPATSRLSVHDRLGSRANNPAPPLQIQQEPIVPPEQVNPQLPARVIGNFQQQEEQNWVKPRVSVQDRLSEATGEHNPQERRAPRRAVNSQQYVTQEQVDKRIKELFDAQIHAGRNSYTRLQKSPLEQELLNEEVPTNFHTPKIQKSRGQTLWSMCKNFKILWVCIQHLTIFSVISSRPVYKEMLTTRTNTTTSTLEWAMADELKPEDMDMSERMGVTLKKYVPLKAIPIPYKGISSAEDSTKAGQ</sequence>
<evidence type="ECO:0000256" key="1">
    <source>
        <dbReference type="ARBA" id="ARBA00004167"/>
    </source>
</evidence>
<dbReference type="PRINTS" id="PR00019">
    <property type="entry name" value="LEURICHRPT"/>
</dbReference>
<keyword evidence="6" id="KW-1133">Transmembrane helix</keyword>
<evidence type="ECO:0000256" key="2">
    <source>
        <dbReference type="ARBA" id="ARBA00022614"/>
    </source>
</evidence>
<dbReference type="InterPro" id="IPR001611">
    <property type="entry name" value="Leu-rich_rpt"/>
</dbReference>
<dbReference type="PROSITE" id="PS51450">
    <property type="entry name" value="LRR"/>
    <property type="match status" value="1"/>
</dbReference>